<name>A0A9N9YZ22_9HYPO</name>
<evidence type="ECO:0000256" key="1">
    <source>
        <dbReference type="SAM" id="MobiDB-lite"/>
    </source>
</evidence>
<dbReference type="Proteomes" id="UP000775872">
    <property type="component" value="Unassembled WGS sequence"/>
</dbReference>
<organism evidence="2 3">
    <name type="scientific">Clonostachys solani</name>
    <dbReference type="NCBI Taxonomy" id="160281"/>
    <lineage>
        <taxon>Eukaryota</taxon>
        <taxon>Fungi</taxon>
        <taxon>Dikarya</taxon>
        <taxon>Ascomycota</taxon>
        <taxon>Pezizomycotina</taxon>
        <taxon>Sordariomycetes</taxon>
        <taxon>Hypocreomycetidae</taxon>
        <taxon>Hypocreales</taxon>
        <taxon>Bionectriaceae</taxon>
        <taxon>Clonostachys</taxon>
    </lineage>
</organism>
<gene>
    <name evidence="2" type="ORF">CSOL1703_00010692</name>
</gene>
<protein>
    <submittedName>
        <fullName evidence="2">Uncharacterized protein</fullName>
    </submittedName>
</protein>
<keyword evidence="3" id="KW-1185">Reference proteome</keyword>
<dbReference type="EMBL" id="CABFOC020000007">
    <property type="protein sequence ID" value="CAH0044952.1"/>
    <property type="molecule type" value="Genomic_DNA"/>
</dbReference>
<sequence>MRKVSLEEPPADTTNQPRYITGISTTLVAQAFTMAGILKDLRDDLREDLAASTPEGDEFRLCSQFYRVLDPTLKALRRITETLGTAPGTADILDVIEKSLHWLKGYCDTFFENKTFQDRPQRKKCYEAINWLMARMQEILATFKTSDIFRYVLPDAKLCYGNLEYCEDSMEALESSLAEYPESDGSRTQKAPESHQQRRPVFRTPPGRLPVLKTPLERFPVLKTPLERFPVPVNRQERYSMHASRVNGLPASPSPRAPTSRTQRIHPNESERR</sequence>
<feature type="region of interest" description="Disordered" evidence="1">
    <location>
        <begin position="240"/>
        <end position="273"/>
    </location>
</feature>
<dbReference type="AlphaFoldDB" id="A0A9N9YZ22"/>
<feature type="compositionally biased region" description="Basic and acidic residues" evidence="1">
    <location>
        <begin position="184"/>
        <end position="196"/>
    </location>
</feature>
<comment type="caution">
    <text evidence="2">The sequence shown here is derived from an EMBL/GenBank/DDBJ whole genome shotgun (WGS) entry which is preliminary data.</text>
</comment>
<reference evidence="2" key="1">
    <citation type="submission" date="2021-10" db="EMBL/GenBank/DDBJ databases">
        <authorList>
            <person name="Piombo E."/>
        </authorList>
    </citation>
    <scope>NUCLEOTIDE SEQUENCE</scope>
</reference>
<accession>A0A9N9YZ22</accession>
<evidence type="ECO:0000313" key="2">
    <source>
        <dbReference type="EMBL" id="CAH0044952.1"/>
    </source>
</evidence>
<dbReference type="OrthoDB" id="5133187at2759"/>
<proteinExistence type="predicted"/>
<evidence type="ECO:0000313" key="3">
    <source>
        <dbReference type="Proteomes" id="UP000775872"/>
    </source>
</evidence>
<feature type="region of interest" description="Disordered" evidence="1">
    <location>
        <begin position="177"/>
        <end position="209"/>
    </location>
</feature>